<reference evidence="2" key="1">
    <citation type="journal article" date="2007" name="Science">
        <title>Evolutionary and biomedical insights from the rhesus macaque genome.</title>
        <authorList>
            <person name="Gibbs R.A."/>
            <person name="Rogers J."/>
            <person name="Katze M.G."/>
            <person name="Bumgarner R."/>
            <person name="Weinstock G.M."/>
            <person name="Mardis E.R."/>
            <person name="Remington K.A."/>
            <person name="Strausberg R.L."/>
            <person name="Venter J.C."/>
            <person name="Wilson R.K."/>
            <person name="Batzer M.A."/>
            <person name="Bustamante C.D."/>
            <person name="Eichler E.E."/>
            <person name="Hahn M.W."/>
            <person name="Hardison R.C."/>
            <person name="Makova K.D."/>
            <person name="Miller W."/>
            <person name="Milosavljevic A."/>
            <person name="Palermo R.E."/>
            <person name="Siepel A."/>
            <person name="Sikela J.M."/>
            <person name="Attaway T."/>
            <person name="Bell S."/>
            <person name="Bernard K.E."/>
            <person name="Buhay C.J."/>
            <person name="Chandrabose M.N."/>
            <person name="Dao M."/>
            <person name="Davis C."/>
            <person name="Delehaunty K.D."/>
            <person name="Ding Y."/>
            <person name="Dinh H.H."/>
            <person name="Dugan-Rocha S."/>
            <person name="Fulton L.A."/>
            <person name="Gabisi R.A."/>
            <person name="Garner T.T."/>
            <person name="Godfrey J."/>
            <person name="Hawes A.C."/>
            <person name="Hernandez J."/>
            <person name="Hines S."/>
            <person name="Holder M."/>
            <person name="Hume J."/>
            <person name="Jhangiani S.N."/>
            <person name="Joshi V."/>
            <person name="Khan Z.M."/>
            <person name="Kirkness E.F."/>
            <person name="Cree A."/>
            <person name="Fowler R.G."/>
            <person name="Lee S."/>
            <person name="Lewis L.R."/>
            <person name="Li Z."/>
            <person name="Liu Y.-S."/>
            <person name="Moore S.M."/>
            <person name="Muzny D."/>
            <person name="Nazareth L.V."/>
            <person name="Ngo D.N."/>
            <person name="Okwuonu G.O."/>
            <person name="Pai G."/>
            <person name="Parker D."/>
            <person name="Paul H.A."/>
            <person name="Pfannkoch C."/>
            <person name="Pohl C.S."/>
            <person name="Rogers Y.-H.C."/>
            <person name="Ruiz S.J."/>
            <person name="Sabo A."/>
            <person name="Santibanez J."/>
            <person name="Schneider B.W."/>
            <person name="Smith S.M."/>
            <person name="Sodergren E."/>
            <person name="Svatek A.F."/>
            <person name="Utterback T.R."/>
            <person name="Vattathil S."/>
            <person name="Warren W."/>
            <person name="White C.S."/>
            <person name="Chinwalla A.T."/>
            <person name="Feng Y."/>
            <person name="Halpern A.L."/>
            <person name="Hillier L.W."/>
            <person name="Huang X."/>
            <person name="Minx P."/>
            <person name="Nelson J.O."/>
            <person name="Pepin K.H."/>
            <person name="Qin X."/>
            <person name="Sutton G.G."/>
            <person name="Venter E."/>
            <person name="Walenz B.P."/>
            <person name="Wallis J.W."/>
            <person name="Worley K.C."/>
            <person name="Yang S.-P."/>
            <person name="Jones S.M."/>
            <person name="Marra M.A."/>
            <person name="Rocchi M."/>
            <person name="Schein J.E."/>
            <person name="Baertsch R."/>
            <person name="Clarke L."/>
            <person name="Csuros M."/>
            <person name="Glasscock J."/>
            <person name="Harris R.A."/>
            <person name="Havlak P."/>
            <person name="Jackson A.R."/>
            <person name="Jiang H."/>
            <person name="Liu Y."/>
            <person name="Messina D.N."/>
            <person name="Shen Y."/>
            <person name="Song H.X.-Z."/>
            <person name="Wylie T."/>
            <person name="Zhang L."/>
            <person name="Birney E."/>
            <person name="Han K."/>
            <person name="Konkel M.K."/>
            <person name="Lee J."/>
            <person name="Smit A.F.A."/>
            <person name="Ullmer B."/>
            <person name="Wang H."/>
            <person name="Xing J."/>
            <person name="Burhans R."/>
            <person name="Cheng Z."/>
            <person name="Karro J.E."/>
            <person name="Ma J."/>
            <person name="Raney B."/>
            <person name="She X."/>
            <person name="Cox M.J."/>
            <person name="Demuth J.P."/>
            <person name="Dumas L.J."/>
            <person name="Han S.-G."/>
            <person name="Hopkins J."/>
            <person name="Karimpour-Fard A."/>
            <person name="Kim Y.H."/>
            <person name="Pollack J.R."/>
            <person name="Vinar T."/>
            <person name="Addo-Quaye C."/>
            <person name="Degenhardt J."/>
            <person name="Denby A."/>
            <person name="Hubisz M.J."/>
            <person name="Indap A."/>
            <person name="Kosiol C."/>
            <person name="Lahn B.T."/>
            <person name="Lawson H.A."/>
            <person name="Marklein A."/>
            <person name="Nielsen R."/>
            <person name="Vallender E.J."/>
            <person name="Clark A.G."/>
            <person name="Ferguson B."/>
            <person name="Hernandez R.D."/>
            <person name="Hirani K."/>
            <person name="Kehrer-Sawatzki H."/>
            <person name="Kolb J."/>
            <person name="Patil S."/>
            <person name="Pu L.-L."/>
            <person name="Ren Y."/>
            <person name="Smith D.G."/>
            <person name="Wheeler D.A."/>
            <person name="Schenck I."/>
            <person name="Ball E.V."/>
            <person name="Chen R."/>
            <person name="Cooper D.N."/>
            <person name="Giardine B."/>
            <person name="Hsu F."/>
            <person name="Kent W.J."/>
            <person name="Lesk A."/>
            <person name="Nelson D.L."/>
            <person name="O'brien W.E."/>
            <person name="Pruefer K."/>
            <person name="Stenson P.D."/>
            <person name="Wallace J.C."/>
            <person name="Ke H."/>
            <person name="Liu X.-M."/>
            <person name="Wang P."/>
            <person name="Xiang A.P."/>
            <person name="Yang F."/>
            <person name="Barber G.P."/>
            <person name="Haussler D."/>
            <person name="Karolchik D."/>
            <person name="Kern A.D."/>
            <person name="Kuhn R.M."/>
            <person name="Smith K.E."/>
            <person name="Zwieg A.S."/>
        </authorList>
    </citation>
    <scope>NUCLEOTIDE SEQUENCE [LARGE SCALE GENOMIC DNA]</scope>
    <source>
        <strain evidence="2">17573</strain>
    </source>
</reference>
<reference evidence="1" key="2">
    <citation type="submission" date="2019-01" db="EMBL/GenBank/DDBJ databases">
        <authorList>
            <person name="Graves T."/>
            <person name="Eichler E.E."/>
            <person name="Wilson R.K."/>
        </authorList>
    </citation>
    <scope>NUCLEOTIDE SEQUENCE [LARGE SCALE GENOMIC DNA]</scope>
    <source>
        <strain evidence="1">17573</strain>
    </source>
</reference>
<dbReference type="STRING" id="9544.ENSMMUP00000070918"/>
<dbReference type="Proteomes" id="UP000006718">
    <property type="component" value="Chromosome 18"/>
</dbReference>
<dbReference type="Ensembl" id="ENSMMUT00000107280.1">
    <property type="protein sequence ID" value="ENSMMUP00000070918.1"/>
    <property type="gene ID" value="ENSMMUG00000057585.1"/>
</dbReference>
<organism evidence="1 2">
    <name type="scientific">Macaca mulatta</name>
    <name type="common">Rhesus macaque</name>
    <dbReference type="NCBI Taxonomy" id="9544"/>
    <lineage>
        <taxon>Eukaryota</taxon>
        <taxon>Metazoa</taxon>
        <taxon>Chordata</taxon>
        <taxon>Craniata</taxon>
        <taxon>Vertebrata</taxon>
        <taxon>Euteleostomi</taxon>
        <taxon>Mammalia</taxon>
        <taxon>Eutheria</taxon>
        <taxon>Euarchontoglires</taxon>
        <taxon>Primates</taxon>
        <taxon>Haplorrhini</taxon>
        <taxon>Catarrhini</taxon>
        <taxon>Cercopithecidae</taxon>
        <taxon>Cercopithecinae</taxon>
        <taxon>Macaca</taxon>
    </lineage>
</organism>
<reference evidence="1" key="4">
    <citation type="submission" date="2025-09" db="UniProtKB">
        <authorList>
            <consortium name="Ensembl"/>
        </authorList>
    </citation>
    <scope>IDENTIFICATION</scope>
    <source>
        <strain evidence="1">17573</strain>
    </source>
</reference>
<reference evidence="1" key="3">
    <citation type="submission" date="2025-08" db="UniProtKB">
        <authorList>
            <consortium name="Ensembl"/>
        </authorList>
    </citation>
    <scope>IDENTIFICATION</scope>
    <source>
        <strain evidence="1">17573</strain>
    </source>
</reference>
<dbReference type="AlphaFoldDB" id="A0A5F8A1W3"/>
<dbReference type="VEuPathDB" id="HostDB:ENSMMUG00000057585"/>
<evidence type="ECO:0000313" key="1">
    <source>
        <dbReference type="Ensembl" id="ENSMMUP00000070918.1"/>
    </source>
</evidence>
<sequence length="131" mass="14745">MEIIKFLSFLSCCSSVGPGAGLAKPGILKDRNTEGFRKILDMKGMKRSKQSSMLEFLHLPLPMMPSRVESSSSLSLMAPTPEQESSGICKLIKKRLWGRARWLTPVIPALWEAEVGRSLEVRNLRTTWPTW</sequence>
<dbReference type="InParanoid" id="A0A5F8A1W3"/>
<protein>
    <submittedName>
        <fullName evidence="1">Uncharacterized protein</fullName>
    </submittedName>
</protein>
<name>A0A5F8A1W3_MACMU</name>
<dbReference type="Bgee" id="ENSMMUG00000057585">
    <property type="expression patterns" value="Expressed in testis and 2 other cell types or tissues"/>
</dbReference>
<evidence type="ECO:0000313" key="2">
    <source>
        <dbReference type="Proteomes" id="UP000006718"/>
    </source>
</evidence>
<keyword evidence="2" id="KW-1185">Reference proteome</keyword>
<dbReference type="SMR" id="A0A5F8A1W3"/>
<accession>A0A5F8A1W3</accession>
<proteinExistence type="predicted"/>